<comment type="similarity">
    <text evidence="2">Belongs to the MscS (TC 1.A.23) family.</text>
</comment>
<keyword evidence="3" id="KW-1133">Transmembrane helix</keyword>
<evidence type="ECO:0000256" key="1">
    <source>
        <dbReference type="ARBA" id="ARBA00004141"/>
    </source>
</evidence>
<dbReference type="InterPro" id="IPR057483">
    <property type="entry name" value="MSL2/3_TM_dom"/>
</dbReference>
<keyword evidence="3" id="KW-0812">Transmembrane</keyword>
<name>A0AAN9R485_PHACN</name>
<evidence type="ECO:0000313" key="8">
    <source>
        <dbReference type="Proteomes" id="UP001374584"/>
    </source>
</evidence>
<dbReference type="Pfam" id="PF25237">
    <property type="entry name" value="MSL2_3"/>
    <property type="match status" value="1"/>
</dbReference>
<sequence>MIPCSTLLNPNIGFQSFHHHGRLHLAEKHYSALSRLDAPVRHEPSNFICRSALVPGGGSGTLNKFGVILTRTDNRCQKSSFNFAGTDNSSQRNSFNFAKIAIYIAVLVAGMWLLTELLGYSKYMLLTANGLGTAFLSSLGCQVFGSFLSSIRIHATRPFMAKDWIQIKIEGNEVSGTVKHVGWWSPTTIIGEDLEEIHIFNNNFTVVRNLSLKSHWRIKTYIAISHHDISKISNIVADMRKLLSKNPRIEQEKLHKRVFMESFNHENQALMILVSCFVRTSHFEEYLSVKEAIILDLLRVVRLHRARLVNSNQTSSG</sequence>
<feature type="transmembrane region" description="Helical" evidence="3">
    <location>
        <begin position="100"/>
        <end position="120"/>
    </location>
</feature>
<evidence type="ECO:0000259" key="5">
    <source>
        <dbReference type="Pfam" id="PF24956"/>
    </source>
</evidence>
<protein>
    <submittedName>
        <fullName evidence="7">Uncharacterized protein</fullName>
    </submittedName>
</protein>
<comment type="subcellular location">
    <subcellularLocation>
        <location evidence="1">Membrane</location>
        <topology evidence="1">Multi-pass membrane protein</topology>
    </subcellularLocation>
</comment>
<dbReference type="EMBL" id="JAYMYR010000007">
    <property type="protein sequence ID" value="KAK7353463.1"/>
    <property type="molecule type" value="Genomic_DNA"/>
</dbReference>
<dbReference type="PANTHER" id="PTHR43634">
    <property type="entry name" value="OW CONDUCTANCE MECHANOSENSITIVE CHANNEL"/>
    <property type="match status" value="1"/>
</dbReference>
<feature type="domain" description="Mechanosensitive ion channel protein 2/3 C-terminal" evidence="5">
    <location>
        <begin position="216"/>
        <end position="302"/>
    </location>
</feature>
<evidence type="ECO:0000259" key="4">
    <source>
        <dbReference type="Pfam" id="PF00924"/>
    </source>
</evidence>
<feature type="transmembrane region" description="Helical" evidence="3">
    <location>
        <begin position="126"/>
        <end position="148"/>
    </location>
</feature>
<dbReference type="AlphaFoldDB" id="A0AAN9R485"/>
<evidence type="ECO:0000259" key="6">
    <source>
        <dbReference type="Pfam" id="PF25237"/>
    </source>
</evidence>
<dbReference type="InterPro" id="IPR056876">
    <property type="entry name" value="Msl2-3_C"/>
</dbReference>
<proteinExistence type="inferred from homology"/>
<evidence type="ECO:0000313" key="7">
    <source>
        <dbReference type="EMBL" id="KAK7353463.1"/>
    </source>
</evidence>
<dbReference type="GO" id="GO:0016020">
    <property type="term" value="C:membrane"/>
    <property type="evidence" value="ECO:0007669"/>
    <property type="project" value="UniProtKB-SubCell"/>
</dbReference>
<dbReference type="InterPro" id="IPR006685">
    <property type="entry name" value="MscS_channel_2nd"/>
</dbReference>
<accession>A0AAN9R485</accession>
<dbReference type="Pfam" id="PF24956">
    <property type="entry name" value="Msl2-3_C"/>
    <property type="match status" value="1"/>
</dbReference>
<dbReference type="Pfam" id="PF00924">
    <property type="entry name" value="MS_channel_2nd"/>
    <property type="match status" value="1"/>
</dbReference>
<dbReference type="GO" id="GO:0055085">
    <property type="term" value="P:transmembrane transport"/>
    <property type="evidence" value="ECO:0007669"/>
    <property type="project" value="InterPro"/>
</dbReference>
<feature type="domain" description="Mechanosensitive ion channel MscS" evidence="4">
    <location>
        <begin position="143"/>
        <end position="211"/>
    </location>
</feature>
<gene>
    <name evidence="7" type="ORF">VNO80_18910</name>
</gene>
<dbReference type="InterPro" id="IPR045042">
    <property type="entry name" value="YnaI-like"/>
</dbReference>
<reference evidence="7 8" key="1">
    <citation type="submission" date="2024-01" db="EMBL/GenBank/DDBJ databases">
        <title>The genomes of 5 underutilized Papilionoideae crops provide insights into root nodulation and disease resistanc.</title>
        <authorList>
            <person name="Jiang F."/>
        </authorList>
    </citation>
    <scope>NUCLEOTIDE SEQUENCE [LARGE SCALE GENOMIC DNA]</scope>
    <source>
        <strain evidence="7">JINMINGXINNONG_FW02</strain>
        <tissue evidence="7">Leaves</tissue>
    </source>
</reference>
<keyword evidence="8" id="KW-1185">Reference proteome</keyword>
<dbReference type="PANTHER" id="PTHR43634:SF16">
    <property type="entry name" value="MECHANOSENSITIVE ION CHANNEL PROTEIN 2, CHLOROPLASTIC"/>
    <property type="match status" value="1"/>
</dbReference>
<feature type="domain" description="Mechanosensitive channel protein 2/3 transmembrane" evidence="6">
    <location>
        <begin position="65"/>
        <end position="137"/>
    </location>
</feature>
<organism evidence="7 8">
    <name type="scientific">Phaseolus coccineus</name>
    <name type="common">Scarlet runner bean</name>
    <name type="synonym">Phaseolus multiflorus</name>
    <dbReference type="NCBI Taxonomy" id="3886"/>
    <lineage>
        <taxon>Eukaryota</taxon>
        <taxon>Viridiplantae</taxon>
        <taxon>Streptophyta</taxon>
        <taxon>Embryophyta</taxon>
        <taxon>Tracheophyta</taxon>
        <taxon>Spermatophyta</taxon>
        <taxon>Magnoliopsida</taxon>
        <taxon>eudicotyledons</taxon>
        <taxon>Gunneridae</taxon>
        <taxon>Pentapetalae</taxon>
        <taxon>rosids</taxon>
        <taxon>fabids</taxon>
        <taxon>Fabales</taxon>
        <taxon>Fabaceae</taxon>
        <taxon>Papilionoideae</taxon>
        <taxon>50 kb inversion clade</taxon>
        <taxon>NPAAA clade</taxon>
        <taxon>indigoferoid/millettioid clade</taxon>
        <taxon>Phaseoleae</taxon>
        <taxon>Phaseolus</taxon>
    </lineage>
</organism>
<dbReference type="Proteomes" id="UP001374584">
    <property type="component" value="Unassembled WGS sequence"/>
</dbReference>
<evidence type="ECO:0000256" key="2">
    <source>
        <dbReference type="ARBA" id="ARBA00008017"/>
    </source>
</evidence>
<comment type="caution">
    <text evidence="7">The sequence shown here is derived from an EMBL/GenBank/DDBJ whole genome shotgun (WGS) entry which is preliminary data.</text>
</comment>
<evidence type="ECO:0000256" key="3">
    <source>
        <dbReference type="SAM" id="Phobius"/>
    </source>
</evidence>
<keyword evidence="3" id="KW-0472">Membrane</keyword>